<dbReference type="Proteomes" id="UP000266723">
    <property type="component" value="Unassembled WGS sequence"/>
</dbReference>
<proteinExistence type="predicted"/>
<organism evidence="2 3">
    <name type="scientific">Brassica cretica</name>
    <name type="common">Mustard</name>
    <dbReference type="NCBI Taxonomy" id="69181"/>
    <lineage>
        <taxon>Eukaryota</taxon>
        <taxon>Viridiplantae</taxon>
        <taxon>Streptophyta</taxon>
        <taxon>Embryophyta</taxon>
        <taxon>Tracheophyta</taxon>
        <taxon>Spermatophyta</taxon>
        <taxon>Magnoliopsida</taxon>
        <taxon>eudicotyledons</taxon>
        <taxon>Gunneridae</taxon>
        <taxon>Pentapetalae</taxon>
        <taxon>rosids</taxon>
        <taxon>malvids</taxon>
        <taxon>Brassicales</taxon>
        <taxon>Brassicaceae</taxon>
        <taxon>Brassiceae</taxon>
        <taxon>Brassica</taxon>
    </lineage>
</organism>
<gene>
    <name evidence="2" type="ORF">DY000_02022104</name>
</gene>
<sequence length="271" mass="31271">MVPKSDGGRRRSQFAVDGGVSERRRRRRGYDDEIQWLDGLGFGEDFHSVLGLNQHGISVAGGVLIYVDGILSQREGCCRRVEGNRLMQVFCWDGSARTRSLLVQGRVRLNRHIRENKWVYRVSRLQRIESKDFWFEAVVILVLQKLQVGEIMMRDLQGMQRYFQEREDSLKLHQKGCTGLRRRSQRSSISQGHKVFQRSQGKLVILSKDDQWILQLHRRNRVEQVVTNGCNPEEKGCETTVINTCSRSGKSLPQLVEACVSYTLEESSRMS</sequence>
<feature type="region of interest" description="Disordered" evidence="1">
    <location>
        <begin position="1"/>
        <end position="20"/>
    </location>
</feature>
<dbReference type="EMBL" id="QGKV02000299">
    <property type="protein sequence ID" value="KAF3595669.1"/>
    <property type="molecule type" value="Genomic_DNA"/>
</dbReference>
<protein>
    <submittedName>
        <fullName evidence="2">Uncharacterized protein</fullName>
    </submittedName>
</protein>
<accession>A0ABQ7EFA9</accession>
<evidence type="ECO:0000256" key="1">
    <source>
        <dbReference type="SAM" id="MobiDB-lite"/>
    </source>
</evidence>
<evidence type="ECO:0000313" key="3">
    <source>
        <dbReference type="Proteomes" id="UP000266723"/>
    </source>
</evidence>
<name>A0ABQ7EFA9_BRACR</name>
<reference evidence="2 3" key="1">
    <citation type="journal article" date="2020" name="BMC Genomics">
        <title>Intraspecific diversification of the crop wild relative Brassica cretica Lam. using demographic model selection.</title>
        <authorList>
            <person name="Kioukis A."/>
            <person name="Michalopoulou V.A."/>
            <person name="Briers L."/>
            <person name="Pirintsos S."/>
            <person name="Studholme D.J."/>
            <person name="Pavlidis P."/>
            <person name="Sarris P.F."/>
        </authorList>
    </citation>
    <scope>NUCLEOTIDE SEQUENCE [LARGE SCALE GENOMIC DNA]</scope>
    <source>
        <strain evidence="3">cv. PFS-1207/04</strain>
    </source>
</reference>
<evidence type="ECO:0000313" key="2">
    <source>
        <dbReference type="EMBL" id="KAF3595669.1"/>
    </source>
</evidence>
<keyword evidence="3" id="KW-1185">Reference proteome</keyword>
<comment type="caution">
    <text evidence="2">The sequence shown here is derived from an EMBL/GenBank/DDBJ whole genome shotgun (WGS) entry which is preliminary data.</text>
</comment>